<dbReference type="GO" id="GO:0005886">
    <property type="term" value="C:plasma membrane"/>
    <property type="evidence" value="ECO:0007669"/>
    <property type="project" value="UniProtKB-SubCell"/>
</dbReference>
<evidence type="ECO:0000313" key="11">
    <source>
        <dbReference type="Proteomes" id="UP001300383"/>
    </source>
</evidence>
<name>A0AAP4BCX9_9FIRM</name>
<gene>
    <name evidence="10" type="ORF">QJ036_10460</name>
</gene>
<evidence type="ECO:0000256" key="9">
    <source>
        <dbReference type="SAM" id="Phobius"/>
    </source>
</evidence>
<feature type="transmembrane region" description="Helical" evidence="9">
    <location>
        <begin position="385"/>
        <end position="408"/>
    </location>
</feature>
<feature type="transmembrane region" description="Helical" evidence="9">
    <location>
        <begin position="130"/>
        <end position="148"/>
    </location>
</feature>
<feature type="transmembrane region" description="Helical" evidence="9">
    <location>
        <begin position="100"/>
        <end position="118"/>
    </location>
</feature>
<accession>A0AAP4BCX9</accession>
<evidence type="ECO:0000256" key="8">
    <source>
        <dbReference type="PIRNR" id="PIRNR005353"/>
    </source>
</evidence>
<evidence type="ECO:0000256" key="6">
    <source>
        <dbReference type="ARBA" id="ARBA00022989"/>
    </source>
</evidence>
<evidence type="ECO:0000256" key="4">
    <source>
        <dbReference type="ARBA" id="ARBA00022475"/>
    </source>
</evidence>
<evidence type="ECO:0000256" key="3">
    <source>
        <dbReference type="ARBA" id="ARBA00022448"/>
    </source>
</evidence>
<dbReference type="PANTHER" id="PTHR43337">
    <property type="entry name" value="XANTHINE/URACIL PERMEASE C887.17-RELATED"/>
    <property type="match status" value="1"/>
</dbReference>
<feature type="transmembrane region" description="Helical" evidence="9">
    <location>
        <begin position="46"/>
        <end position="68"/>
    </location>
</feature>
<feature type="transmembrane region" description="Helical" evidence="9">
    <location>
        <begin position="195"/>
        <end position="212"/>
    </location>
</feature>
<feature type="transmembrane region" description="Helical" evidence="9">
    <location>
        <begin position="168"/>
        <end position="188"/>
    </location>
</feature>
<keyword evidence="6 8" id="KW-1133">Transmembrane helix</keyword>
<comment type="caution">
    <text evidence="10">The sequence shown here is derived from an EMBL/GenBank/DDBJ whole genome shotgun (WGS) entry which is preliminary data.</text>
</comment>
<organism evidence="10 11">
    <name type="scientific">Fusibacillus kribbianus</name>
    <dbReference type="NCBI Taxonomy" id="3044208"/>
    <lineage>
        <taxon>Bacteria</taxon>
        <taxon>Bacillati</taxon>
        <taxon>Bacillota</taxon>
        <taxon>Clostridia</taxon>
        <taxon>Lachnospirales</taxon>
        <taxon>Lachnospiraceae</taxon>
        <taxon>Fusibacillus</taxon>
    </lineage>
</organism>
<keyword evidence="3 8" id="KW-0813">Transport</keyword>
<dbReference type="Proteomes" id="UP001300383">
    <property type="component" value="Unassembled WGS sequence"/>
</dbReference>
<dbReference type="InterPro" id="IPR045018">
    <property type="entry name" value="Azg-like"/>
</dbReference>
<evidence type="ECO:0000256" key="7">
    <source>
        <dbReference type="ARBA" id="ARBA00023136"/>
    </source>
</evidence>
<keyword evidence="7 8" id="KW-0472">Membrane</keyword>
<feature type="transmembrane region" description="Helical" evidence="9">
    <location>
        <begin position="232"/>
        <end position="257"/>
    </location>
</feature>
<evidence type="ECO:0000256" key="5">
    <source>
        <dbReference type="ARBA" id="ARBA00022692"/>
    </source>
</evidence>
<keyword evidence="5 8" id="KW-0812">Transmembrane</keyword>
<dbReference type="RefSeq" id="WP_283231324.1">
    <property type="nucleotide sequence ID" value="NZ_JASGBQ010000020.1"/>
</dbReference>
<keyword evidence="11" id="KW-1185">Reference proteome</keyword>
<sequence>MEKLFKLKEHGTNVRTEVVAGITTFFAMAYIIFVNPTYLSQTGMDFTAVMVATCLSAAIGTLLTAFIANVPFAQAPGMGLNAFFTYTVCFGMGYTWQQGLTIVLISGILFLIVTVSPLRSKIIEAIPACLKNAISVGIGLFIAFIGLLNSGIVQCFGPEGGSYTDMGAITGGSALLAIIGLLITGILIAYKIKGAIFIGIIITTIIGIPMGITKMPETMTMSHIGNISLTAFQLDFGGVMSMGILPLVTAVISFFIVDCFDTVGTLLGTAGNAGMLDKDGNLPGGDRALIADALATCVGACLGTSTVTTYVESSTGIQEGGRTGLTSVVTGLLFLLCVLLAPIAGIVPSAATAPALIIVGVYMMMGAAKIEWNDFETALPCFLTIAMMPFSYSISDGIGFGFISYAVIKIFRGKAKEVPVLVYILSVIFIAMYVLGASV</sequence>
<evidence type="ECO:0000256" key="2">
    <source>
        <dbReference type="ARBA" id="ARBA00005697"/>
    </source>
</evidence>
<dbReference type="Pfam" id="PF00860">
    <property type="entry name" value="Xan_ur_permease"/>
    <property type="match status" value="1"/>
</dbReference>
<dbReference type="InterPro" id="IPR026033">
    <property type="entry name" value="Azg-like_bact_archaea"/>
</dbReference>
<evidence type="ECO:0000256" key="1">
    <source>
        <dbReference type="ARBA" id="ARBA00004651"/>
    </source>
</evidence>
<feature type="transmembrane region" description="Helical" evidence="9">
    <location>
        <begin position="420"/>
        <end position="438"/>
    </location>
</feature>
<dbReference type="InterPro" id="IPR006043">
    <property type="entry name" value="NCS2"/>
</dbReference>
<protein>
    <submittedName>
        <fullName evidence="10">NCS2 family permease</fullName>
    </submittedName>
</protein>
<dbReference type="GO" id="GO:0005345">
    <property type="term" value="F:purine nucleobase transmembrane transporter activity"/>
    <property type="evidence" value="ECO:0007669"/>
    <property type="project" value="TreeGrafter"/>
</dbReference>
<dbReference type="PIRSF" id="PIRSF005353">
    <property type="entry name" value="PbuG"/>
    <property type="match status" value="1"/>
</dbReference>
<dbReference type="PANTHER" id="PTHR43337:SF1">
    <property type="entry name" value="XANTHINE_URACIL PERMEASE C887.17-RELATED"/>
    <property type="match status" value="1"/>
</dbReference>
<comment type="subcellular location">
    <subcellularLocation>
        <location evidence="1 8">Cell membrane</location>
        <topology evidence="1 8">Multi-pass membrane protein</topology>
    </subcellularLocation>
</comment>
<reference evidence="10 11" key="1">
    <citation type="submission" date="2023-05" db="EMBL/GenBank/DDBJ databases">
        <title>[ruminococcus] sp. nov., isolated from a pig farm feces dump.</title>
        <authorList>
            <person name="Chang Y.-H."/>
        </authorList>
    </citation>
    <scope>NUCLEOTIDE SEQUENCE [LARGE SCALE GENOMIC DNA]</scope>
    <source>
        <strain evidence="10 11">YH-rum2234</strain>
    </source>
</reference>
<proteinExistence type="inferred from homology"/>
<feature type="transmembrane region" description="Helical" evidence="9">
    <location>
        <begin position="332"/>
        <end position="365"/>
    </location>
</feature>
<keyword evidence="4 8" id="KW-1003">Cell membrane</keyword>
<dbReference type="EMBL" id="JASGBQ010000020">
    <property type="protein sequence ID" value="MDI9242888.1"/>
    <property type="molecule type" value="Genomic_DNA"/>
</dbReference>
<comment type="similarity">
    <text evidence="2 8">Belongs to the nucleobase:cation symporter-2 (NCS2) (TC 2.A.40) family. Azg-like subfamily.</text>
</comment>
<feature type="transmembrane region" description="Helical" evidence="9">
    <location>
        <begin position="12"/>
        <end position="34"/>
    </location>
</feature>
<dbReference type="AlphaFoldDB" id="A0AAP4BCX9"/>
<evidence type="ECO:0000313" key="10">
    <source>
        <dbReference type="EMBL" id="MDI9242888.1"/>
    </source>
</evidence>